<feature type="non-terminal residue" evidence="1">
    <location>
        <position position="283"/>
    </location>
</feature>
<protein>
    <submittedName>
        <fullName evidence="1">Uncharacterized protein</fullName>
    </submittedName>
</protein>
<proteinExistence type="predicted"/>
<accession>E9J1Y5</accession>
<name>E9J1Y5_SOLIN</name>
<dbReference type="OMA" id="HRSADCK"/>
<dbReference type="SUPFAM" id="SSF57756">
    <property type="entry name" value="Retrovirus zinc finger-like domains"/>
    <property type="match status" value="1"/>
</dbReference>
<organism>
    <name type="scientific">Solenopsis invicta</name>
    <name type="common">Red imported fire ant</name>
    <name type="synonym">Solenopsis wagneri</name>
    <dbReference type="NCBI Taxonomy" id="13686"/>
    <lineage>
        <taxon>Eukaryota</taxon>
        <taxon>Metazoa</taxon>
        <taxon>Ecdysozoa</taxon>
        <taxon>Arthropoda</taxon>
        <taxon>Hexapoda</taxon>
        <taxon>Insecta</taxon>
        <taxon>Pterygota</taxon>
        <taxon>Neoptera</taxon>
        <taxon>Endopterygota</taxon>
        <taxon>Hymenoptera</taxon>
        <taxon>Apocrita</taxon>
        <taxon>Aculeata</taxon>
        <taxon>Formicoidea</taxon>
        <taxon>Formicidae</taxon>
        <taxon>Myrmicinae</taxon>
        <taxon>Solenopsis</taxon>
    </lineage>
</organism>
<dbReference type="AlphaFoldDB" id="E9J1Y5"/>
<gene>
    <name evidence="1" type="ORF">SINV_02527</name>
</gene>
<evidence type="ECO:0000313" key="1">
    <source>
        <dbReference type="EMBL" id="EFZ13167.1"/>
    </source>
</evidence>
<dbReference type="GO" id="GO:0003676">
    <property type="term" value="F:nucleic acid binding"/>
    <property type="evidence" value="ECO:0007669"/>
    <property type="project" value="InterPro"/>
</dbReference>
<dbReference type="GO" id="GO:0008270">
    <property type="term" value="F:zinc ion binding"/>
    <property type="evidence" value="ECO:0007669"/>
    <property type="project" value="InterPro"/>
</dbReference>
<dbReference type="InterPro" id="IPR036875">
    <property type="entry name" value="Znf_CCHC_sf"/>
</dbReference>
<sequence>MKRLQLVQASGMAKRETDWRTTYVRTNSDANRQACCTQNLTLIVDQKAAPRSYAQITGVQFYPEKRREQSITKNSGYNNSREIVLIKPEEGDKDGRTNEKVKEQLMNELKTVKKKLKIQGIKQMRRRGVIVKLDNKEDVNLLKKVDPEKKKLKFEEPKEILPSIIIYDIENNHSGEKVCNDLINKNFKHLNEEELNQLRNETLIKFSFKTNSMDSREYVQWRRYRVKEYVNVVRCFKCHLYGYTAKVCYAPDQIFETCGSKEHLKKVCRTKMHKLHLHKTERK</sequence>
<dbReference type="HOGENOM" id="CLU_984542_0_0_1"/>
<dbReference type="EMBL" id="GL767680">
    <property type="protein sequence ID" value="EFZ13167.1"/>
    <property type="molecule type" value="Genomic_DNA"/>
</dbReference>
<reference evidence="1" key="1">
    <citation type="journal article" date="2011" name="Proc. Natl. Acad. Sci. U.S.A.">
        <title>The genome of the fire ant Solenopsis invicta.</title>
        <authorList>
            <person name="Wurm Y."/>
            <person name="Wang J."/>
            <person name="Riba-Grognuz O."/>
            <person name="Corona M."/>
            <person name="Nygaard S."/>
            <person name="Hunt B.G."/>
            <person name="Ingram K.K."/>
            <person name="Falquet L."/>
            <person name="Nipitwattanaphon M."/>
            <person name="Gotzek D."/>
            <person name="Dijkstra M.B."/>
            <person name="Oettler J."/>
            <person name="Comtesse F."/>
            <person name="Shih C.J."/>
            <person name="Wu W.J."/>
            <person name="Yang C.C."/>
            <person name="Thomas J."/>
            <person name="Beaudoing E."/>
            <person name="Pradervand S."/>
            <person name="Flegel V."/>
            <person name="Cook E.D."/>
            <person name="Fabbretti R."/>
            <person name="Stockinger H."/>
            <person name="Long L."/>
            <person name="Farmerie W.G."/>
            <person name="Oakey J."/>
            <person name="Boomsma J.J."/>
            <person name="Pamilo P."/>
            <person name="Yi S.V."/>
            <person name="Heinze J."/>
            <person name="Goodisman M.A."/>
            <person name="Farinelli L."/>
            <person name="Harshman K."/>
            <person name="Hulo N."/>
            <person name="Cerutti L."/>
            <person name="Xenarios I."/>
            <person name="Shoemaker D."/>
            <person name="Keller L."/>
        </authorList>
    </citation>
    <scope>NUCLEOTIDE SEQUENCE [LARGE SCALE GENOMIC DNA]</scope>
</reference>